<dbReference type="EMBL" id="VNJK01000001">
    <property type="protein sequence ID" value="TVX93384.1"/>
    <property type="molecule type" value="Genomic_DNA"/>
</dbReference>
<dbReference type="RefSeq" id="WP_144989814.1">
    <property type="nucleotide sequence ID" value="NZ_VNJK01000001.1"/>
</dbReference>
<evidence type="ECO:0000313" key="1">
    <source>
        <dbReference type="EMBL" id="TVX93384.1"/>
    </source>
</evidence>
<comment type="caution">
    <text evidence="1">The sequence shown here is derived from an EMBL/GenBank/DDBJ whole genome shotgun (WGS) entry which is preliminary data.</text>
</comment>
<organism evidence="1 2">
    <name type="scientific">Paenibacillus agilis</name>
    <dbReference type="NCBI Taxonomy" id="3020863"/>
    <lineage>
        <taxon>Bacteria</taxon>
        <taxon>Bacillati</taxon>
        <taxon>Bacillota</taxon>
        <taxon>Bacilli</taxon>
        <taxon>Bacillales</taxon>
        <taxon>Paenibacillaceae</taxon>
        <taxon>Paenibacillus</taxon>
    </lineage>
</organism>
<name>A0A559J0H0_9BACL</name>
<protein>
    <submittedName>
        <fullName evidence="1">Glycosyltransferase family 2 protein</fullName>
    </submittedName>
</protein>
<proteinExistence type="predicted"/>
<gene>
    <name evidence="1" type="ORF">FPZ44_10160</name>
</gene>
<dbReference type="OrthoDB" id="2570098at2"/>
<keyword evidence="2" id="KW-1185">Reference proteome</keyword>
<dbReference type="Proteomes" id="UP000318102">
    <property type="component" value="Unassembled WGS sequence"/>
</dbReference>
<reference evidence="1 2" key="1">
    <citation type="submission" date="2019-07" db="EMBL/GenBank/DDBJ databases">
        <authorList>
            <person name="Kim J."/>
        </authorList>
    </citation>
    <scope>NUCLEOTIDE SEQUENCE [LARGE SCALE GENOMIC DNA]</scope>
    <source>
        <strain evidence="1 2">N4</strain>
    </source>
</reference>
<evidence type="ECO:0000313" key="2">
    <source>
        <dbReference type="Proteomes" id="UP000318102"/>
    </source>
</evidence>
<sequence>MSTVISHFYNEEYLLPWWLKHHVPLFEHGILINRGSKDRSVEICKKLAPHWEIRDSKVEEFDALLVDREVMEIEAECKGWKMTLNTTEFLCSPNINQFFSKLKNLDNNMYHLRTIFLVDDPTFGYTAPDPDIPLVKQRHHGFILPHAGRLIHRHTHGNYTIGRHSTNYEFAYFPFIDVPDPAFIIKFYFSPWTEEMKLRKLQIGPTMSANSIHSRLGFQHLVNREELDQAYLHYVQQASDLRLHAVYNWLWELA</sequence>
<accession>A0A559J0H0</accession>
<dbReference type="AlphaFoldDB" id="A0A559J0H0"/>